<dbReference type="GO" id="GO:0140662">
    <property type="term" value="F:ATP-dependent protein folding chaperone"/>
    <property type="evidence" value="ECO:0007669"/>
    <property type="project" value="InterPro"/>
</dbReference>
<dbReference type="AlphaFoldDB" id="A0A225W468"/>
<keyword evidence="2 3" id="KW-0067">ATP-binding</keyword>
<keyword evidence="1 3" id="KW-0547">Nucleotide-binding</keyword>
<name>A0A225W468_9STRA</name>
<gene>
    <name evidence="5" type="ORF">PHMEG_00014494</name>
</gene>
<proteinExistence type="inferred from homology"/>
<dbReference type="Proteomes" id="UP000198211">
    <property type="component" value="Unassembled WGS sequence"/>
</dbReference>
<dbReference type="Gene3D" id="3.30.420.40">
    <property type="match status" value="2"/>
</dbReference>
<reference evidence="6" key="1">
    <citation type="submission" date="2017-03" db="EMBL/GenBank/DDBJ databases">
        <title>Phytopthora megakarya and P. palmivora, two closely related causual agents of cacao black pod achieved similar genome size and gene model numbers by different mechanisms.</title>
        <authorList>
            <person name="Ali S."/>
            <person name="Shao J."/>
            <person name="Larry D.J."/>
            <person name="Kronmiller B."/>
            <person name="Shen D."/>
            <person name="Strem M.D."/>
            <person name="Melnick R.L."/>
            <person name="Guiltinan M.J."/>
            <person name="Tyler B.M."/>
            <person name="Meinhardt L.W."/>
            <person name="Bailey B.A."/>
        </authorList>
    </citation>
    <scope>NUCLEOTIDE SEQUENCE [LARGE SCALE GENOMIC DNA]</scope>
    <source>
        <strain evidence="6">zdho120</strain>
    </source>
</reference>
<dbReference type="GO" id="GO:0005524">
    <property type="term" value="F:ATP binding"/>
    <property type="evidence" value="ECO:0007669"/>
    <property type="project" value="UniProtKB-KW"/>
</dbReference>
<protein>
    <submittedName>
        <fullName evidence="5">Heat shock protein70</fullName>
    </submittedName>
</protein>
<evidence type="ECO:0000256" key="2">
    <source>
        <dbReference type="ARBA" id="ARBA00022840"/>
    </source>
</evidence>
<dbReference type="InterPro" id="IPR029047">
    <property type="entry name" value="HSP70_peptide-bd_sf"/>
</dbReference>
<evidence type="ECO:0000256" key="3">
    <source>
        <dbReference type="RuleBase" id="RU003322"/>
    </source>
</evidence>
<evidence type="ECO:0000256" key="4">
    <source>
        <dbReference type="SAM" id="MobiDB-lite"/>
    </source>
</evidence>
<evidence type="ECO:0000313" key="5">
    <source>
        <dbReference type="EMBL" id="OWZ12365.1"/>
    </source>
</evidence>
<dbReference type="PANTHER" id="PTHR19375">
    <property type="entry name" value="HEAT SHOCK PROTEIN 70KDA"/>
    <property type="match status" value="1"/>
</dbReference>
<organism evidence="5 6">
    <name type="scientific">Phytophthora megakarya</name>
    <dbReference type="NCBI Taxonomy" id="4795"/>
    <lineage>
        <taxon>Eukaryota</taxon>
        <taxon>Sar</taxon>
        <taxon>Stramenopiles</taxon>
        <taxon>Oomycota</taxon>
        <taxon>Peronosporomycetes</taxon>
        <taxon>Peronosporales</taxon>
        <taxon>Peronosporaceae</taxon>
        <taxon>Phytophthora</taxon>
    </lineage>
</organism>
<dbReference type="Gene3D" id="3.90.640.10">
    <property type="entry name" value="Actin, Chain A, domain 4"/>
    <property type="match status" value="1"/>
</dbReference>
<keyword evidence="5" id="KW-0346">Stress response</keyword>
<accession>A0A225W468</accession>
<dbReference type="OrthoDB" id="167624at2759"/>
<dbReference type="PRINTS" id="PR00301">
    <property type="entry name" value="HEATSHOCK70"/>
</dbReference>
<comment type="caution">
    <text evidence="5">The sequence shown here is derived from an EMBL/GenBank/DDBJ whole genome shotgun (WGS) entry which is preliminary data.</text>
</comment>
<keyword evidence="6" id="KW-1185">Reference proteome</keyword>
<dbReference type="SUPFAM" id="SSF53067">
    <property type="entry name" value="Actin-like ATPase domain"/>
    <property type="match status" value="2"/>
</dbReference>
<dbReference type="InterPro" id="IPR013126">
    <property type="entry name" value="Hsp_70_fam"/>
</dbReference>
<feature type="region of interest" description="Disordered" evidence="4">
    <location>
        <begin position="1"/>
        <end position="35"/>
    </location>
</feature>
<evidence type="ECO:0000256" key="1">
    <source>
        <dbReference type="ARBA" id="ARBA00022741"/>
    </source>
</evidence>
<dbReference type="STRING" id="4795.A0A225W468"/>
<evidence type="ECO:0000313" key="6">
    <source>
        <dbReference type="Proteomes" id="UP000198211"/>
    </source>
</evidence>
<dbReference type="InterPro" id="IPR043129">
    <property type="entry name" value="ATPase_NBD"/>
</dbReference>
<dbReference type="Pfam" id="PF00012">
    <property type="entry name" value="HSP70"/>
    <property type="match status" value="1"/>
</dbReference>
<sequence>MSGVTVDYRRGTSPHVTAASDAEVTPPSDSATDDLSGTGGCVIGIDFGCTKCEAAVVAEDGSIALIPLELQESGGCISLPSFVSMGVTPDGGWEVGQPAVSRAKAGHPYTIHDLTMLLGQKLNALQSQDVARWEFRIRSGVADKAVVEYPSTSNTPDLVYPEQVAAMLLWTIKHRAEAFIGKRVTGAVITVPAGYNRTQRQALRDACQIAGLRVNRLVISSTASAIAKADSVIDVTSTIFDKTVLVVDYGGRSLNIALARVRVPSRAGIEVDVAATAGNLEYGGEILSNRLFEHFHNEADTTLTTAGTAFSRRLRRACGLAQKILSTSDQASIDLSPWQLRSHAHGSGPVNGMTGGFQSSISRTDFENLWGAEIWSRLSDTVDYVLNRVMQVPKLRGVLGDCFAEHWNRIVDLPKHTAAIGAALVAAQNGSQFLKTEPIPLSLGFRSASGDTLVVVPPSTQLPTQQTRTYYASCQTEITFDILEGLLDPEQEVNRRLATTPNKLEHCIGRVLIDGNRASAPLILKLEITFEVDTTDCLTVVISDKSNDRVTCLQIGGDETCLSAEVIALAQAQLSEMLKNTAATDKSKTQSFSSALVMLSQNTAITDGCPIDALRSSVNKLKPMVQTNNLSVCIPPGDLLLLHSRIEHASTWLEQIDATQQCTNQQLKSARMYLHQIRLFHLSSTASSASSQLRHELNNLDS</sequence>
<comment type="similarity">
    <text evidence="3">Belongs to the heat shock protein 70 family.</text>
</comment>
<dbReference type="SUPFAM" id="SSF100920">
    <property type="entry name" value="Heat shock protein 70kD (HSP70), peptide-binding domain"/>
    <property type="match status" value="1"/>
</dbReference>
<dbReference type="Gene3D" id="2.60.34.10">
    <property type="entry name" value="Substrate Binding Domain Of DNAk, Chain A, domain 1"/>
    <property type="match status" value="1"/>
</dbReference>
<dbReference type="EMBL" id="NBNE01001869">
    <property type="protein sequence ID" value="OWZ12365.1"/>
    <property type="molecule type" value="Genomic_DNA"/>
</dbReference>